<dbReference type="InterPro" id="IPR017972">
    <property type="entry name" value="Cyt_P450_CS"/>
</dbReference>
<dbReference type="GO" id="GO:0004497">
    <property type="term" value="F:monooxygenase activity"/>
    <property type="evidence" value="ECO:0007669"/>
    <property type="project" value="UniProtKB-KW"/>
</dbReference>
<dbReference type="RefSeq" id="WP_084110867.1">
    <property type="nucleotide sequence ID" value="NZ_FNEI01000004.1"/>
</dbReference>
<dbReference type="EMBL" id="FNEI01000004">
    <property type="protein sequence ID" value="SDI72054.1"/>
    <property type="molecule type" value="Genomic_DNA"/>
</dbReference>
<evidence type="ECO:0000313" key="4">
    <source>
        <dbReference type="Proteomes" id="UP000182130"/>
    </source>
</evidence>
<dbReference type="AlphaFoldDB" id="A0A1G8MVW6"/>
<dbReference type="Proteomes" id="UP000182130">
    <property type="component" value="Unassembled WGS sequence"/>
</dbReference>
<evidence type="ECO:0000256" key="2">
    <source>
        <dbReference type="RuleBase" id="RU000461"/>
    </source>
</evidence>
<dbReference type="InterPro" id="IPR002397">
    <property type="entry name" value="Cyt_P450_B"/>
</dbReference>
<keyword evidence="2" id="KW-0349">Heme</keyword>
<dbReference type="Pfam" id="PF00067">
    <property type="entry name" value="p450"/>
    <property type="match status" value="1"/>
</dbReference>
<keyword evidence="4" id="KW-1185">Reference proteome</keyword>
<dbReference type="InterPro" id="IPR001128">
    <property type="entry name" value="Cyt_P450"/>
</dbReference>
<dbReference type="PROSITE" id="PS00086">
    <property type="entry name" value="CYTOCHROME_P450"/>
    <property type="match status" value="1"/>
</dbReference>
<accession>A0A1G8MVW6</accession>
<proteinExistence type="inferred from homology"/>
<protein>
    <submittedName>
        <fullName evidence="3">Cytochrome P450</fullName>
    </submittedName>
</protein>
<keyword evidence="2" id="KW-0479">Metal-binding</keyword>
<keyword evidence="2" id="KW-0408">Iron</keyword>
<evidence type="ECO:0000313" key="3">
    <source>
        <dbReference type="EMBL" id="SDI72054.1"/>
    </source>
</evidence>
<organism evidence="3 4">
    <name type="scientific">Arthrobacter cupressi</name>
    <dbReference type="NCBI Taxonomy" id="1045773"/>
    <lineage>
        <taxon>Bacteria</taxon>
        <taxon>Bacillati</taxon>
        <taxon>Actinomycetota</taxon>
        <taxon>Actinomycetes</taxon>
        <taxon>Micrococcales</taxon>
        <taxon>Micrococcaceae</taxon>
        <taxon>Arthrobacter</taxon>
    </lineage>
</organism>
<gene>
    <name evidence="3" type="ORF">SAMN05216555_10459</name>
</gene>
<dbReference type="PANTHER" id="PTHR46696">
    <property type="entry name" value="P450, PUTATIVE (EUROFUNG)-RELATED"/>
    <property type="match status" value="1"/>
</dbReference>
<dbReference type="PANTHER" id="PTHR46696:SF1">
    <property type="entry name" value="CYTOCHROME P450 YJIB-RELATED"/>
    <property type="match status" value="1"/>
</dbReference>
<comment type="similarity">
    <text evidence="1 2">Belongs to the cytochrome P450 family.</text>
</comment>
<keyword evidence="2" id="KW-0503">Monooxygenase</keyword>
<dbReference type="GO" id="GO:0005506">
    <property type="term" value="F:iron ion binding"/>
    <property type="evidence" value="ECO:0007669"/>
    <property type="project" value="InterPro"/>
</dbReference>
<name>A0A1G8MVW6_9MICC</name>
<dbReference type="STRING" id="1045773.SAMN05216555_10459"/>
<evidence type="ECO:0000256" key="1">
    <source>
        <dbReference type="ARBA" id="ARBA00010617"/>
    </source>
</evidence>
<dbReference type="Gene3D" id="1.10.630.10">
    <property type="entry name" value="Cytochrome P450"/>
    <property type="match status" value="1"/>
</dbReference>
<dbReference type="SUPFAM" id="SSF48264">
    <property type="entry name" value="Cytochrome P450"/>
    <property type="match status" value="1"/>
</dbReference>
<dbReference type="GO" id="GO:0020037">
    <property type="term" value="F:heme binding"/>
    <property type="evidence" value="ECO:0007669"/>
    <property type="project" value="InterPro"/>
</dbReference>
<keyword evidence="2" id="KW-0560">Oxidoreductase</keyword>
<dbReference type="PRINTS" id="PR00359">
    <property type="entry name" value="BP450"/>
</dbReference>
<reference evidence="4" key="1">
    <citation type="submission" date="2016-10" db="EMBL/GenBank/DDBJ databases">
        <authorList>
            <person name="Varghese N."/>
            <person name="Submissions S."/>
        </authorList>
    </citation>
    <scope>NUCLEOTIDE SEQUENCE [LARGE SCALE GENOMIC DNA]</scope>
    <source>
        <strain evidence="4">CGMCC 1.10783</strain>
    </source>
</reference>
<dbReference type="GO" id="GO:0016705">
    <property type="term" value="F:oxidoreductase activity, acting on paired donors, with incorporation or reduction of molecular oxygen"/>
    <property type="evidence" value="ECO:0007669"/>
    <property type="project" value="InterPro"/>
</dbReference>
<dbReference type="InterPro" id="IPR036396">
    <property type="entry name" value="Cyt_P450_sf"/>
</dbReference>
<sequence>MKRRELERWERRLHLGAHPVLYPLIRGLGYRRPVQRIPGLGILVSDAGLLRQVLMDNERFVKHGRSASGGLWTPVVGPKALLNMDGAEHLEMRRRLGGVFTARSVAVMVEPAAARLRDRLERELPAGRGVDLVREVKELSGGVIAGILGLPADAPGRLPDRDLFDLGTSITSLVRLGRHELTPPQAAKARSAVERLAGPARAAYRDGAPDTFPGRLRELGMSEQEALGVVSAFVIVGTETLVSFIPRIVALLADAGRLSALAADRNGLPAAVNEGLRFTVPSPMMLRDAVASGTLGGVRYREGDRLLLSTIHAAKSLGGFDPERTVPPHARQLWFGAGPHFCIGMPLAMAQINSTLESLLDIYARQPWRIVSRRVKHRVLIPGYETLELANE</sequence>
<dbReference type="CDD" id="cd00302">
    <property type="entry name" value="cytochrome_P450"/>
    <property type="match status" value="1"/>
</dbReference>
<dbReference type="OrthoDB" id="502624at2"/>